<feature type="non-terminal residue" evidence="1">
    <location>
        <position position="166"/>
    </location>
</feature>
<dbReference type="OrthoDB" id="5588846at2759"/>
<protein>
    <submittedName>
        <fullName evidence="1">3124_t:CDS:1</fullName>
    </submittedName>
</protein>
<dbReference type="AlphaFoldDB" id="A0A9N9F4J0"/>
<organism evidence="1 2">
    <name type="scientific">Paraglomus occultum</name>
    <dbReference type="NCBI Taxonomy" id="144539"/>
    <lineage>
        <taxon>Eukaryota</taxon>
        <taxon>Fungi</taxon>
        <taxon>Fungi incertae sedis</taxon>
        <taxon>Mucoromycota</taxon>
        <taxon>Glomeromycotina</taxon>
        <taxon>Glomeromycetes</taxon>
        <taxon>Paraglomerales</taxon>
        <taxon>Paraglomeraceae</taxon>
        <taxon>Paraglomus</taxon>
    </lineage>
</organism>
<dbReference type="Proteomes" id="UP000789572">
    <property type="component" value="Unassembled WGS sequence"/>
</dbReference>
<dbReference type="EMBL" id="CAJVPJ010000310">
    <property type="protein sequence ID" value="CAG8509952.1"/>
    <property type="molecule type" value="Genomic_DNA"/>
</dbReference>
<evidence type="ECO:0000313" key="1">
    <source>
        <dbReference type="EMBL" id="CAG8509952.1"/>
    </source>
</evidence>
<sequence>MHFGGGLLVRQNFAHYAPYTAAVEKEFFEAVRREVDKAEKFYVDILDILKTDFQDLILQSYRLKQRKSTTSSPSSLLTSPEPHYRPIASSLHCLIQTLNLLKYNYLPFSKLAIKKIFKKHDKIVGAVAVNQEMEALKYDVIDTITKKKAFWVKGEKSVGELLNEAE</sequence>
<comment type="caution">
    <text evidence="1">The sequence shown here is derived from an EMBL/GenBank/DDBJ whole genome shotgun (WGS) entry which is preliminary data.</text>
</comment>
<proteinExistence type="predicted"/>
<accession>A0A9N9F4J0</accession>
<reference evidence="1" key="1">
    <citation type="submission" date="2021-06" db="EMBL/GenBank/DDBJ databases">
        <authorList>
            <person name="Kallberg Y."/>
            <person name="Tangrot J."/>
            <person name="Rosling A."/>
        </authorList>
    </citation>
    <scope>NUCLEOTIDE SEQUENCE</scope>
    <source>
        <strain evidence="1">IA702</strain>
    </source>
</reference>
<keyword evidence="2" id="KW-1185">Reference proteome</keyword>
<gene>
    <name evidence="1" type="ORF">POCULU_LOCUS3016</name>
</gene>
<evidence type="ECO:0000313" key="2">
    <source>
        <dbReference type="Proteomes" id="UP000789572"/>
    </source>
</evidence>
<name>A0A9N9F4J0_9GLOM</name>